<protein>
    <recommendedName>
        <fullName evidence="2">NADAR domain-containing protein</fullName>
    </recommendedName>
</protein>
<proteinExistence type="predicted"/>
<reference evidence="3" key="1">
    <citation type="submission" date="2021-05" db="EMBL/GenBank/DDBJ databases">
        <authorList>
            <person name="Stam R."/>
        </authorList>
    </citation>
    <scope>NUCLEOTIDE SEQUENCE</scope>
    <source>
        <strain evidence="3">CS162</strain>
    </source>
</reference>
<organism evidence="3 4">
    <name type="scientific">Alternaria atra</name>
    <dbReference type="NCBI Taxonomy" id="119953"/>
    <lineage>
        <taxon>Eukaryota</taxon>
        <taxon>Fungi</taxon>
        <taxon>Dikarya</taxon>
        <taxon>Ascomycota</taxon>
        <taxon>Pezizomycotina</taxon>
        <taxon>Dothideomycetes</taxon>
        <taxon>Pleosporomycetidae</taxon>
        <taxon>Pleosporales</taxon>
        <taxon>Pleosporineae</taxon>
        <taxon>Pleosporaceae</taxon>
        <taxon>Alternaria</taxon>
        <taxon>Alternaria sect. Ulocladioides</taxon>
    </lineage>
</organism>
<evidence type="ECO:0000259" key="2">
    <source>
        <dbReference type="Pfam" id="PF08719"/>
    </source>
</evidence>
<dbReference type="OrthoDB" id="206452at2759"/>
<accession>A0A8J2IP67</accession>
<keyword evidence="4" id="KW-1185">Reference proteome</keyword>
<feature type="compositionally biased region" description="Basic residues" evidence="1">
    <location>
        <begin position="1"/>
        <end position="14"/>
    </location>
</feature>
<feature type="region of interest" description="Disordered" evidence="1">
    <location>
        <begin position="64"/>
        <end position="92"/>
    </location>
</feature>
<dbReference type="AlphaFoldDB" id="A0A8J2IP67"/>
<dbReference type="CDD" id="cd15457">
    <property type="entry name" value="NADAR"/>
    <property type="match status" value="1"/>
</dbReference>
<dbReference type="Gene3D" id="1.10.357.40">
    <property type="entry name" value="YbiA-like"/>
    <property type="match status" value="1"/>
</dbReference>
<comment type="caution">
    <text evidence="3">The sequence shown here is derived from an EMBL/GenBank/DDBJ whole genome shotgun (WGS) entry which is preliminary data.</text>
</comment>
<feature type="domain" description="NADAR" evidence="2">
    <location>
        <begin position="99"/>
        <end position="244"/>
    </location>
</feature>
<sequence length="281" mass="31596">MGKRKPHLAGRPPKKTVDAEGEQEQGTVFFYMPKEKPYGVFCQWHISPFSVPVASLQWLVDMAPSPPPPPTQSSPSSKPPNIEPSPPPPTPSTILSTYATITTSSNPSISFTCAEQSYMFCKALYFSDANTARLILSTPDPKTQKKHGQKVKNFNFHQWGQVKNRVARVGNWYKYTDGCGNGKGGGNRHMRSLLLGTQGRELAEAGRRDRIWGIGYKADEADLYREFWGENLLGECLMNARDRIIKFGKRSLEETVDWEWDGSLEEEEVCQWPVGVQVPEE</sequence>
<dbReference type="GeneID" id="67012068"/>
<dbReference type="Pfam" id="PF08719">
    <property type="entry name" value="NADAR"/>
    <property type="match status" value="1"/>
</dbReference>
<dbReference type="EMBL" id="CAJRGZ010000032">
    <property type="protein sequence ID" value="CAG5187684.1"/>
    <property type="molecule type" value="Genomic_DNA"/>
</dbReference>
<feature type="region of interest" description="Disordered" evidence="1">
    <location>
        <begin position="1"/>
        <end position="25"/>
    </location>
</feature>
<evidence type="ECO:0000313" key="4">
    <source>
        <dbReference type="Proteomes" id="UP000676310"/>
    </source>
</evidence>
<dbReference type="RefSeq" id="XP_043175337.1">
    <property type="nucleotide sequence ID" value="XM_043319402.1"/>
</dbReference>
<gene>
    <name evidence="3" type="ORF">ALTATR162_LOCUS11760</name>
</gene>
<name>A0A8J2IP67_9PLEO</name>
<evidence type="ECO:0000313" key="3">
    <source>
        <dbReference type="EMBL" id="CAG5187684.1"/>
    </source>
</evidence>
<dbReference type="Proteomes" id="UP000676310">
    <property type="component" value="Unassembled WGS sequence"/>
</dbReference>
<dbReference type="InterPro" id="IPR037238">
    <property type="entry name" value="YbiA-like_sf"/>
</dbReference>
<dbReference type="NCBIfam" id="TIGR02464">
    <property type="entry name" value="ribofla_fusion"/>
    <property type="match status" value="1"/>
</dbReference>
<dbReference type="SUPFAM" id="SSF143990">
    <property type="entry name" value="YbiA-like"/>
    <property type="match status" value="1"/>
</dbReference>
<evidence type="ECO:0000256" key="1">
    <source>
        <dbReference type="SAM" id="MobiDB-lite"/>
    </source>
</evidence>
<dbReference type="InterPro" id="IPR012816">
    <property type="entry name" value="NADAR"/>
</dbReference>
<feature type="compositionally biased region" description="Pro residues" evidence="1">
    <location>
        <begin position="64"/>
        <end position="91"/>
    </location>
</feature>